<dbReference type="AlphaFoldDB" id="A0AA40DGK2"/>
<accession>A0AA40DGK2</accession>
<dbReference type="EMBL" id="JAUKUA010000009">
    <property type="protein sequence ID" value="KAK0702305.1"/>
    <property type="molecule type" value="Genomic_DNA"/>
</dbReference>
<evidence type="ECO:0000313" key="3">
    <source>
        <dbReference type="Proteomes" id="UP001172102"/>
    </source>
</evidence>
<dbReference type="PROSITE" id="PS51910">
    <property type="entry name" value="GH18_2"/>
    <property type="match status" value="1"/>
</dbReference>
<name>A0AA40DGK2_9PEZI</name>
<dbReference type="SUPFAM" id="SSF51445">
    <property type="entry name" value="(Trans)glycosidases"/>
    <property type="match status" value="1"/>
</dbReference>
<comment type="caution">
    <text evidence="2">The sequence shown here is derived from an EMBL/GenBank/DDBJ whole genome shotgun (WGS) entry which is preliminary data.</text>
</comment>
<evidence type="ECO:0000313" key="2">
    <source>
        <dbReference type="EMBL" id="KAK0702305.1"/>
    </source>
</evidence>
<dbReference type="GO" id="GO:0005975">
    <property type="term" value="P:carbohydrate metabolic process"/>
    <property type="evidence" value="ECO:0007669"/>
    <property type="project" value="InterPro"/>
</dbReference>
<reference evidence="2" key="1">
    <citation type="submission" date="2023-06" db="EMBL/GenBank/DDBJ databases">
        <title>Genome-scale phylogeny and comparative genomics of the fungal order Sordariales.</title>
        <authorList>
            <consortium name="Lawrence Berkeley National Laboratory"/>
            <person name="Hensen N."/>
            <person name="Bonometti L."/>
            <person name="Westerberg I."/>
            <person name="Brannstrom I.O."/>
            <person name="Guillou S."/>
            <person name="Cros-Aarteil S."/>
            <person name="Calhoun S."/>
            <person name="Haridas S."/>
            <person name="Kuo A."/>
            <person name="Mondo S."/>
            <person name="Pangilinan J."/>
            <person name="Riley R."/>
            <person name="Labutti K."/>
            <person name="Andreopoulos B."/>
            <person name="Lipzen A."/>
            <person name="Chen C."/>
            <person name="Yanf M."/>
            <person name="Daum C."/>
            <person name="Ng V."/>
            <person name="Clum A."/>
            <person name="Steindorff A."/>
            <person name="Ohm R."/>
            <person name="Martin F."/>
            <person name="Silar P."/>
            <person name="Natvig D."/>
            <person name="Lalanne C."/>
            <person name="Gautier V."/>
            <person name="Ament-Velasquez S.L."/>
            <person name="Kruys A."/>
            <person name="Hutchinson M.I."/>
            <person name="Powell A.J."/>
            <person name="Barry K."/>
            <person name="Miller A.N."/>
            <person name="Grigoriev I.V."/>
            <person name="Debuchy R."/>
            <person name="Gladieux P."/>
            <person name="Thoren M.H."/>
            <person name="Johannesson H."/>
        </authorList>
    </citation>
    <scope>NUCLEOTIDE SEQUENCE</scope>
    <source>
        <strain evidence="2">SMH4607-1</strain>
    </source>
</reference>
<sequence>LQPASQPATRLLAACLLSSTATPYFVAPNPAMTPTALPRPIAAAHIMIFPEGDDKASDTPIKNWGHIRFDAVDLLLIHGFTSSKSGDFIVGDRLEARLKWVIDTAKGKNPNIKIFAQQNYGEDKLPLLAEKNLFQRYAASVVPVLEKWGLHGYDLDYELEGGQVIPGVVQLLADIHGHCAGKYLVSISPAEYTGLFDPHSANLDKHPLQNHVDLVNLQTYSGGLMRPNDLAAWLRVFPPHKVLVGAWPESSGLRGDQANAWSVDQIEEVYENARDTRGKLAGIHLWRLNSDVLVWENAAQVMFYNYLHGGTGGKKNTNCTPEQIKAAWYQDHNSVHKGWQST</sequence>
<dbReference type="InterPro" id="IPR001223">
    <property type="entry name" value="Glyco_hydro18_cat"/>
</dbReference>
<protein>
    <recommendedName>
        <fullName evidence="1">GH18 domain-containing protein</fullName>
    </recommendedName>
</protein>
<dbReference type="Pfam" id="PF00704">
    <property type="entry name" value="Glyco_hydro_18"/>
    <property type="match status" value="1"/>
</dbReference>
<dbReference type="InterPro" id="IPR017853">
    <property type="entry name" value="GH"/>
</dbReference>
<organism evidence="2 3">
    <name type="scientific">Lasiosphaeris hirsuta</name>
    <dbReference type="NCBI Taxonomy" id="260670"/>
    <lineage>
        <taxon>Eukaryota</taxon>
        <taxon>Fungi</taxon>
        <taxon>Dikarya</taxon>
        <taxon>Ascomycota</taxon>
        <taxon>Pezizomycotina</taxon>
        <taxon>Sordariomycetes</taxon>
        <taxon>Sordariomycetidae</taxon>
        <taxon>Sordariales</taxon>
        <taxon>Lasiosphaeriaceae</taxon>
        <taxon>Lasiosphaeris</taxon>
    </lineage>
</organism>
<feature type="domain" description="GH18" evidence="1">
    <location>
        <begin position="44"/>
        <end position="305"/>
    </location>
</feature>
<proteinExistence type="predicted"/>
<evidence type="ECO:0000259" key="1">
    <source>
        <dbReference type="PROSITE" id="PS51910"/>
    </source>
</evidence>
<gene>
    <name evidence="2" type="ORF">B0H67DRAFT_676491</name>
</gene>
<keyword evidence="3" id="KW-1185">Reference proteome</keyword>
<feature type="non-terminal residue" evidence="2">
    <location>
        <position position="1"/>
    </location>
</feature>
<dbReference type="Gene3D" id="3.20.20.80">
    <property type="entry name" value="Glycosidases"/>
    <property type="match status" value="1"/>
</dbReference>
<dbReference type="Proteomes" id="UP001172102">
    <property type="component" value="Unassembled WGS sequence"/>
</dbReference>